<organism evidence="1 2">
    <name type="scientific">Andreprevotia lacus DSM 23236</name>
    <dbReference type="NCBI Taxonomy" id="1121001"/>
    <lineage>
        <taxon>Bacteria</taxon>
        <taxon>Pseudomonadati</taxon>
        <taxon>Pseudomonadota</taxon>
        <taxon>Betaproteobacteria</taxon>
        <taxon>Neisseriales</taxon>
        <taxon>Chitinibacteraceae</taxon>
        <taxon>Andreprevotia</taxon>
    </lineage>
</organism>
<dbReference type="AlphaFoldDB" id="A0A1W1XI53"/>
<dbReference type="InterPro" id="IPR007423">
    <property type="entry name" value="Sel_put"/>
</dbReference>
<gene>
    <name evidence="1" type="ORF">SAMN02745857_01658</name>
</gene>
<keyword evidence="2" id="KW-1185">Reference proteome</keyword>
<protein>
    <submittedName>
        <fullName evidence="1">Uncharacterized short protein YbdD, DUF466 family</fullName>
    </submittedName>
</protein>
<dbReference type="RefSeq" id="WP_084090321.1">
    <property type="nucleotide sequence ID" value="NZ_FWXD01000008.1"/>
</dbReference>
<dbReference type="Pfam" id="PF04328">
    <property type="entry name" value="Sel_put"/>
    <property type="match status" value="1"/>
</dbReference>
<name>A0A1W1XI53_9NEIS</name>
<dbReference type="OrthoDB" id="9814284at2"/>
<sequence>MLDLSHLLGKPAPRGDAYAQYLQQHAVQHGSGQPMSQADFERYSLGSDWLGGLKDAARKVVQTCRLMVGIHDYEYYLQHMRERHPDATPMSRNDFYRYCLEARFPSADRAAGGKCPC</sequence>
<evidence type="ECO:0000313" key="2">
    <source>
        <dbReference type="Proteomes" id="UP000192761"/>
    </source>
</evidence>
<dbReference type="PANTHER" id="PTHR38453:SF1">
    <property type="entry name" value="CYTOPLASMIC PROTEIN"/>
    <property type="match status" value="1"/>
</dbReference>
<dbReference type="STRING" id="1121001.SAMN02745857_01658"/>
<accession>A0A1W1XI53</accession>
<reference evidence="1 2" key="1">
    <citation type="submission" date="2017-04" db="EMBL/GenBank/DDBJ databases">
        <authorList>
            <person name="Afonso C.L."/>
            <person name="Miller P.J."/>
            <person name="Scott M.A."/>
            <person name="Spackman E."/>
            <person name="Goraichik I."/>
            <person name="Dimitrov K.M."/>
            <person name="Suarez D.L."/>
            <person name="Swayne D.E."/>
        </authorList>
    </citation>
    <scope>NUCLEOTIDE SEQUENCE [LARGE SCALE GENOMIC DNA]</scope>
    <source>
        <strain evidence="1 2">DSM 23236</strain>
    </source>
</reference>
<dbReference type="Proteomes" id="UP000192761">
    <property type="component" value="Unassembled WGS sequence"/>
</dbReference>
<dbReference type="PANTHER" id="PTHR38453">
    <property type="entry name" value="CYTOPLASMIC PROTEIN-RELATED"/>
    <property type="match status" value="1"/>
</dbReference>
<dbReference type="EMBL" id="FWXD01000008">
    <property type="protein sequence ID" value="SMC23665.1"/>
    <property type="molecule type" value="Genomic_DNA"/>
</dbReference>
<evidence type="ECO:0000313" key="1">
    <source>
        <dbReference type="EMBL" id="SMC23665.1"/>
    </source>
</evidence>
<proteinExistence type="predicted"/>